<evidence type="ECO:0000313" key="1">
    <source>
        <dbReference type="EMBL" id="RWR99184.1"/>
    </source>
</evidence>
<name>A0A443Q828_9ACAR</name>
<protein>
    <submittedName>
        <fullName evidence="1">Uncharacterized protein</fullName>
    </submittedName>
</protein>
<keyword evidence="2" id="KW-1185">Reference proteome</keyword>
<evidence type="ECO:0000313" key="2">
    <source>
        <dbReference type="Proteomes" id="UP000285301"/>
    </source>
</evidence>
<accession>A0A443Q828</accession>
<dbReference type="Proteomes" id="UP000285301">
    <property type="component" value="Unassembled WGS sequence"/>
</dbReference>
<organism evidence="1 2">
    <name type="scientific">Dinothrombium tinctorium</name>
    <dbReference type="NCBI Taxonomy" id="1965070"/>
    <lineage>
        <taxon>Eukaryota</taxon>
        <taxon>Metazoa</taxon>
        <taxon>Ecdysozoa</taxon>
        <taxon>Arthropoda</taxon>
        <taxon>Chelicerata</taxon>
        <taxon>Arachnida</taxon>
        <taxon>Acari</taxon>
        <taxon>Acariformes</taxon>
        <taxon>Trombidiformes</taxon>
        <taxon>Prostigmata</taxon>
        <taxon>Anystina</taxon>
        <taxon>Parasitengona</taxon>
        <taxon>Trombidioidea</taxon>
        <taxon>Trombidiidae</taxon>
        <taxon>Dinothrombium</taxon>
    </lineage>
</organism>
<sequence>MFRMQQPMFPRM</sequence>
<dbReference type="EMBL" id="NCKU01016524">
    <property type="protein sequence ID" value="RWR99184.1"/>
    <property type="molecule type" value="Genomic_DNA"/>
</dbReference>
<gene>
    <name evidence="1" type="ORF">B4U79_00459</name>
</gene>
<comment type="caution">
    <text evidence="1">The sequence shown here is derived from an EMBL/GenBank/DDBJ whole genome shotgun (WGS) entry which is preliminary data.</text>
</comment>
<reference evidence="1 2" key="1">
    <citation type="journal article" date="2018" name="Gigascience">
        <title>Genomes of trombidid mites reveal novel predicted allergens and laterally-transferred genes associated with secondary metabolism.</title>
        <authorList>
            <person name="Dong X."/>
            <person name="Chaisiri K."/>
            <person name="Xia D."/>
            <person name="Armstrong S.D."/>
            <person name="Fang Y."/>
            <person name="Donnelly M.J."/>
            <person name="Kadowaki T."/>
            <person name="McGarry J.W."/>
            <person name="Darby A.C."/>
            <person name="Makepeace B.L."/>
        </authorList>
    </citation>
    <scope>NUCLEOTIDE SEQUENCE [LARGE SCALE GENOMIC DNA]</scope>
    <source>
        <strain evidence="1">UoL-WK</strain>
    </source>
</reference>
<proteinExistence type="predicted"/>